<dbReference type="Pfam" id="PF01507">
    <property type="entry name" value="PAPS_reduct"/>
    <property type="match status" value="1"/>
</dbReference>
<protein>
    <recommendedName>
        <fullName evidence="4">Adenosine 5'-phosphosulfate reductase</fullName>
        <shortName evidence="4">APS reductase</shortName>
        <ecNumber evidence="4">1.8.4.10</ecNumber>
    </recommendedName>
    <alternativeName>
        <fullName evidence="4">5'-adenylylsulfate reductase</fullName>
    </alternativeName>
    <alternativeName>
        <fullName evidence="4">Thioredoxin-dependent 5'-adenylylsulfate reductase</fullName>
    </alternativeName>
</protein>
<evidence type="ECO:0000313" key="7">
    <source>
        <dbReference type="Proteomes" id="UP001623232"/>
    </source>
</evidence>
<feature type="domain" description="Phosphoadenosine phosphosulphate reductase" evidence="5">
    <location>
        <begin position="51"/>
        <end position="220"/>
    </location>
</feature>
<dbReference type="NCBIfam" id="TIGR00434">
    <property type="entry name" value="cysH"/>
    <property type="match status" value="1"/>
</dbReference>
<keyword evidence="4" id="KW-0411">Iron-sulfur</keyword>
<keyword evidence="7" id="KW-1185">Reference proteome</keyword>
<dbReference type="EMBL" id="CP123584">
    <property type="protein sequence ID" value="WZK91039.1"/>
    <property type="molecule type" value="Genomic_DNA"/>
</dbReference>
<dbReference type="Proteomes" id="UP001623232">
    <property type="component" value="Chromosome"/>
</dbReference>
<feature type="binding site" evidence="4">
    <location>
        <position position="131"/>
    </location>
    <ligand>
        <name>[4Fe-4S] cluster</name>
        <dbReference type="ChEBI" id="CHEBI:49883"/>
    </ligand>
</feature>
<dbReference type="PANTHER" id="PTHR46509">
    <property type="entry name" value="PHOSPHOADENOSINE PHOSPHOSULFATE REDUCTASE"/>
    <property type="match status" value="1"/>
</dbReference>
<name>A0ABZ2XY51_9RHOB</name>
<dbReference type="PANTHER" id="PTHR46509:SF1">
    <property type="entry name" value="PHOSPHOADENOSINE PHOSPHOSULFATE REDUCTASE"/>
    <property type="match status" value="1"/>
</dbReference>
<keyword evidence="4" id="KW-0479">Metal-binding</keyword>
<evidence type="ECO:0000313" key="6">
    <source>
        <dbReference type="EMBL" id="WZK91039.1"/>
    </source>
</evidence>
<dbReference type="Gene3D" id="3.40.50.620">
    <property type="entry name" value="HUPs"/>
    <property type="match status" value="1"/>
</dbReference>
<feature type="binding site" evidence="4">
    <location>
        <position position="217"/>
    </location>
    <ligand>
        <name>[4Fe-4S] cluster</name>
        <dbReference type="ChEBI" id="CHEBI:49883"/>
    </ligand>
</feature>
<comment type="cofactor">
    <cofactor evidence="4">
        <name>[4Fe-4S] cluster</name>
        <dbReference type="ChEBI" id="CHEBI:49883"/>
    </cofactor>
    <text evidence="4">Binds 1 [4Fe-4S] cluster per subunit.</text>
</comment>
<dbReference type="EC" id="1.8.4.10" evidence="4"/>
<comment type="pathway">
    <text evidence="3 4">Sulfur metabolism; hydrogen sulfide biosynthesis; sulfite from sulfate.</text>
</comment>
<keyword evidence="4" id="KW-0963">Cytoplasm</keyword>
<dbReference type="InterPro" id="IPR004511">
    <property type="entry name" value="PAPS/APS_Rdtase"/>
</dbReference>
<feature type="binding site" evidence="4">
    <location>
        <position position="214"/>
    </location>
    <ligand>
        <name>[4Fe-4S] cluster</name>
        <dbReference type="ChEBI" id="CHEBI:49883"/>
    </ligand>
</feature>
<gene>
    <name evidence="4" type="primary">cysH</name>
    <name evidence="6" type="ORF">QEZ52_14105</name>
</gene>
<dbReference type="NCBIfam" id="NF002537">
    <property type="entry name" value="PRK02090.1"/>
    <property type="match status" value="1"/>
</dbReference>
<evidence type="ECO:0000256" key="4">
    <source>
        <dbReference type="HAMAP-Rule" id="MF_00063"/>
    </source>
</evidence>
<comment type="catalytic activity">
    <reaction evidence="4">
        <text>[thioredoxin]-disulfide + sulfite + AMP + 2 H(+) = adenosine 5'-phosphosulfate + [thioredoxin]-dithiol</text>
        <dbReference type="Rhea" id="RHEA:21976"/>
        <dbReference type="Rhea" id="RHEA-COMP:10698"/>
        <dbReference type="Rhea" id="RHEA-COMP:10700"/>
        <dbReference type="ChEBI" id="CHEBI:15378"/>
        <dbReference type="ChEBI" id="CHEBI:17359"/>
        <dbReference type="ChEBI" id="CHEBI:29950"/>
        <dbReference type="ChEBI" id="CHEBI:50058"/>
        <dbReference type="ChEBI" id="CHEBI:58243"/>
        <dbReference type="ChEBI" id="CHEBI:456215"/>
        <dbReference type="EC" id="1.8.4.10"/>
    </reaction>
</comment>
<dbReference type="InterPro" id="IPR002500">
    <property type="entry name" value="PAPS_reduct_dom"/>
</dbReference>
<dbReference type="HAMAP" id="MF_00063">
    <property type="entry name" value="CysH"/>
    <property type="match status" value="1"/>
</dbReference>
<dbReference type="InterPro" id="IPR014729">
    <property type="entry name" value="Rossmann-like_a/b/a_fold"/>
</dbReference>
<feature type="active site" description="Nucleophile; cysteine thiosulfonate intermediate" evidence="4">
    <location>
        <position position="240"/>
    </location>
</feature>
<comment type="function">
    <text evidence="4">Catalyzes the formation of sulfite from adenosine 5'-phosphosulfate (APS) using thioredoxin as an electron donor.</text>
</comment>
<dbReference type="PIRSF" id="PIRSF000857">
    <property type="entry name" value="PAPS_reductase"/>
    <property type="match status" value="1"/>
</dbReference>
<dbReference type="SUPFAM" id="SSF52402">
    <property type="entry name" value="Adenine nucleotide alpha hydrolases-like"/>
    <property type="match status" value="1"/>
</dbReference>
<accession>A0ABZ2XY51</accession>
<evidence type="ECO:0000256" key="2">
    <source>
        <dbReference type="ARBA" id="ARBA00023002"/>
    </source>
</evidence>
<sequence>MVLIQDHIAAPDPQRPDDPALVQKVAELNDRFRHHSATSVMQGALEHAGHVALVSSFGAESVVLLHMAAVVDQMTPVLFIDTQLLFTETLIYQQDVSERLGLRNVQVITADDIAQKDPYGALRLSDTDACCALRKTAPLQNALNGFDGWITGRKRFQAGTRATLDFFEVEEGNTGRIKVNPLAHWAPEDVRAYMEENRLPRHPLVAQGYPSIGCAPCTSPVKEGEDPRAGRWRNQNKVECGIHFVNGKPVRTGADQ</sequence>
<keyword evidence="2 4" id="KW-0560">Oxidoreductase</keyword>
<evidence type="ECO:0000256" key="1">
    <source>
        <dbReference type="ARBA" id="ARBA00009732"/>
    </source>
</evidence>
<keyword evidence="4" id="KW-0408">Iron</keyword>
<organism evidence="6 7">
    <name type="scientific">Aliisedimentitalea scapharcae</name>
    <dbReference type="NCBI Taxonomy" id="1524259"/>
    <lineage>
        <taxon>Bacteria</taxon>
        <taxon>Pseudomonadati</taxon>
        <taxon>Pseudomonadota</taxon>
        <taxon>Alphaproteobacteria</taxon>
        <taxon>Rhodobacterales</taxon>
        <taxon>Roseobacteraceae</taxon>
        <taxon>Aliisedimentitalea</taxon>
    </lineage>
</organism>
<reference evidence="6 7" key="1">
    <citation type="submission" date="2023-04" db="EMBL/GenBank/DDBJ databases">
        <title>Complete genome sequence of Alisedimentitalea scapharcae.</title>
        <authorList>
            <person name="Rong J.-C."/>
            <person name="Yi M.-L."/>
            <person name="Zhao Q."/>
        </authorList>
    </citation>
    <scope>NUCLEOTIDE SEQUENCE [LARGE SCALE GENOMIC DNA]</scope>
    <source>
        <strain evidence="6 7">KCTC 42119</strain>
    </source>
</reference>
<evidence type="ECO:0000259" key="5">
    <source>
        <dbReference type="Pfam" id="PF01507"/>
    </source>
</evidence>
<proteinExistence type="inferred from homology"/>
<comment type="similarity">
    <text evidence="1 4">Belongs to the PAPS reductase family. CysH subfamily.</text>
</comment>
<dbReference type="GO" id="GO:0004604">
    <property type="term" value="F:phosphoadenylyl-sulfate reductase (thioredoxin) activity"/>
    <property type="evidence" value="ECO:0007669"/>
    <property type="project" value="UniProtKB-EC"/>
</dbReference>
<comment type="subcellular location">
    <subcellularLocation>
        <location evidence="4">Cytoplasm</location>
    </subcellularLocation>
</comment>
<feature type="binding site" evidence="4">
    <location>
        <position position="130"/>
    </location>
    <ligand>
        <name>[4Fe-4S] cluster</name>
        <dbReference type="ChEBI" id="CHEBI:49883"/>
    </ligand>
</feature>
<dbReference type="RefSeq" id="WP_406650493.1">
    <property type="nucleotide sequence ID" value="NZ_CP123584.1"/>
</dbReference>
<evidence type="ECO:0000256" key="3">
    <source>
        <dbReference type="ARBA" id="ARBA00024327"/>
    </source>
</evidence>